<dbReference type="InterPro" id="IPR043136">
    <property type="entry name" value="B30.2/SPRY_sf"/>
</dbReference>
<dbReference type="AlphaFoldDB" id="K3WMB1"/>
<dbReference type="VEuPathDB" id="FungiDB:PYU1_G006091"/>
<dbReference type="InParanoid" id="K3WMB1"/>
<dbReference type="SMART" id="SM00256">
    <property type="entry name" value="FBOX"/>
    <property type="match status" value="1"/>
</dbReference>
<reference evidence="4" key="1">
    <citation type="journal article" date="2010" name="Genome Biol.">
        <title>Genome sequence of the necrotrophic plant pathogen Pythium ultimum reveals original pathogenicity mechanisms and effector repertoire.</title>
        <authorList>
            <person name="Levesque C.A."/>
            <person name="Brouwer H."/>
            <person name="Cano L."/>
            <person name="Hamilton J.P."/>
            <person name="Holt C."/>
            <person name="Huitema E."/>
            <person name="Raffaele S."/>
            <person name="Robideau G.P."/>
            <person name="Thines M."/>
            <person name="Win J."/>
            <person name="Zerillo M.M."/>
            <person name="Beakes G.W."/>
            <person name="Boore J.L."/>
            <person name="Busam D."/>
            <person name="Dumas B."/>
            <person name="Ferriera S."/>
            <person name="Fuerstenberg S.I."/>
            <person name="Gachon C.M."/>
            <person name="Gaulin E."/>
            <person name="Govers F."/>
            <person name="Grenville-Briggs L."/>
            <person name="Horner N."/>
            <person name="Hostetler J."/>
            <person name="Jiang R.H."/>
            <person name="Johnson J."/>
            <person name="Krajaejun T."/>
            <person name="Lin H."/>
            <person name="Meijer H.J."/>
            <person name="Moore B."/>
            <person name="Morris P."/>
            <person name="Phuntmart V."/>
            <person name="Puiu D."/>
            <person name="Shetty J."/>
            <person name="Stajich J.E."/>
            <person name="Tripathy S."/>
            <person name="Wawra S."/>
            <person name="van West P."/>
            <person name="Whitty B.R."/>
            <person name="Coutinho P.M."/>
            <person name="Henrissat B."/>
            <person name="Martin F."/>
            <person name="Thomas P.D."/>
            <person name="Tyler B.M."/>
            <person name="De Vries R.P."/>
            <person name="Kamoun S."/>
            <person name="Yandell M."/>
            <person name="Tisserat N."/>
            <person name="Buell C.R."/>
        </authorList>
    </citation>
    <scope>NUCLEOTIDE SEQUENCE</scope>
    <source>
        <strain evidence="4">DAOM:BR144</strain>
    </source>
</reference>
<dbReference type="EMBL" id="GL376625">
    <property type="status" value="NOT_ANNOTATED_CDS"/>
    <property type="molecule type" value="Genomic_DNA"/>
</dbReference>
<keyword evidence="4" id="KW-1185">Reference proteome</keyword>
<protein>
    <recommendedName>
        <fullName evidence="2">F-box domain-containing protein</fullName>
    </recommendedName>
</protein>
<dbReference type="InterPro" id="IPR036047">
    <property type="entry name" value="F-box-like_dom_sf"/>
</dbReference>
<proteinExistence type="predicted"/>
<evidence type="ECO:0000256" key="1">
    <source>
        <dbReference type="SAM" id="MobiDB-lite"/>
    </source>
</evidence>
<dbReference type="HOGENOM" id="CLU_056474_0_0_1"/>
<dbReference type="InterPro" id="IPR013320">
    <property type="entry name" value="ConA-like_dom_sf"/>
</dbReference>
<dbReference type="STRING" id="431595.K3WMB1"/>
<evidence type="ECO:0000313" key="4">
    <source>
        <dbReference type="Proteomes" id="UP000019132"/>
    </source>
</evidence>
<dbReference type="Gene3D" id="2.60.120.920">
    <property type="match status" value="1"/>
</dbReference>
<dbReference type="CDD" id="cd12885">
    <property type="entry name" value="SPRY_RanBP_like"/>
    <property type="match status" value="1"/>
</dbReference>
<dbReference type="InterPro" id="IPR044736">
    <property type="entry name" value="Gid1/RanBPM/SPLA_SPRY"/>
</dbReference>
<feature type="compositionally biased region" description="Basic residues" evidence="1">
    <location>
        <begin position="1"/>
        <end position="11"/>
    </location>
</feature>
<dbReference type="eggNOG" id="KOG1477">
    <property type="taxonomic scope" value="Eukaryota"/>
</dbReference>
<evidence type="ECO:0000313" key="3">
    <source>
        <dbReference type="EnsemblProtists" id="PYU1_T006103"/>
    </source>
</evidence>
<reference evidence="4" key="2">
    <citation type="submission" date="2010-04" db="EMBL/GenBank/DDBJ databases">
        <authorList>
            <person name="Buell R."/>
            <person name="Hamilton J."/>
            <person name="Hostetler J."/>
        </authorList>
    </citation>
    <scope>NUCLEOTIDE SEQUENCE [LARGE SCALE GENOMIC DNA]</scope>
    <source>
        <strain evidence="4">DAOM:BR144</strain>
    </source>
</reference>
<dbReference type="SUPFAM" id="SSF81383">
    <property type="entry name" value="F-box domain"/>
    <property type="match status" value="1"/>
</dbReference>
<reference evidence="3" key="3">
    <citation type="submission" date="2015-02" db="UniProtKB">
        <authorList>
            <consortium name="EnsemblProtists"/>
        </authorList>
    </citation>
    <scope>IDENTIFICATION</scope>
    <source>
        <strain evidence="3">DAOM BR144</strain>
    </source>
</reference>
<dbReference type="Pfam" id="PF00646">
    <property type="entry name" value="F-box"/>
    <property type="match status" value="1"/>
</dbReference>
<feature type="domain" description="F-box" evidence="2">
    <location>
        <begin position="32"/>
        <end position="72"/>
    </location>
</feature>
<feature type="region of interest" description="Disordered" evidence="1">
    <location>
        <begin position="1"/>
        <end position="24"/>
    </location>
</feature>
<evidence type="ECO:0000259" key="2">
    <source>
        <dbReference type="SMART" id="SM00256"/>
    </source>
</evidence>
<dbReference type="Proteomes" id="UP000019132">
    <property type="component" value="Unassembled WGS sequence"/>
</dbReference>
<sequence>MDVKPPQKRVKQQQQCEQHDDDEQQKRLGDALDADLLGVCISFLDYMSLVTCQSVSKEWHRILQYPLVWEQFYATMWRPKCSAPLPPGYRRALLPHFKDVCAARMASQCALSTRARSWVRDNGNVFVYNDAMYLRTFCMGGIESIHTESIRTESIRTESTLRPLASARALGVNVCYFEASILGCGSVGIASISTTAERVAYGFGSQSHLGWFPVSYGYHGDDGLLYWNDCKMRIVGGAQRAYGPSWGDATSLRRRQAAASVTIGCGFCLDTRQLFYTLDGRFLGLAPVTIKPSCAFAAAVSLHQIGDSVEINFGCSAFKFDIDAYIWESARADSGARAFGHSVRAA</sequence>
<organism evidence="3 4">
    <name type="scientific">Globisporangium ultimum (strain ATCC 200006 / CBS 805.95 / DAOM BR144)</name>
    <name type="common">Pythium ultimum</name>
    <dbReference type="NCBI Taxonomy" id="431595"/>
    <lineage>
        <taxon>Eukaryota</taxon>
        <taxon>Sar</taxon>
        <taxon>Stramenopiles</taxon>
        <taxon>Oomycota</taxon>
        <taxon>Peronosporomycetes</taxon>
        <taxon>Pythiales</taxon>
        <taxon>Pythiaceae</taxon>
        <taxon>Globisporangium</taxon>
    </lineage>
</organism>
<dbReference type="SUPFAM" id="SSF49899">
    <property type="entry name" value="Concanavalin A-like lectins/glucanases"/>
    <property type="match status" value="1"/>
</dbReference>
<name>K3WMB1_GLOUD</name>
<dbReference type="Gene3D" id="1.20.1280.50">
    <property type="match status" value="1"/>
</dbReference>
<dbReference type="EnsemblProtists" id="PYU1_T006103">
    <property type="protein sequence ID" value="PYU1_T006103"/>
    <property type="gene ID" value="PYU1_G006091"/>
</dbReference>
<dbReference type="InterPro" id="IPR001810">
    <property type="entry name" value="F-box_dom"/>
</dbReference>
<accession>K3WMB1</accession>